<keyword evidence="1" id="KW-0521">NADP</keyword>
<dbReference type="Pfam" id="PF05368">
    <property type="entry name" value="NmrA"/>
    <property type="match status" value="1"/>
</dbReference>
<feature type="domain" description="NmrA-like" evidence="3">
    <location>
        <begin position="9"/>
        <end position="129"/>
    </location>
</feature>
<dbReference type="Proteomes" id="UP001190466">
    <property type="component" value="Chromosome"/>
</dbReference>
<protein>
    <submittedName>
        <fullName evidence="4">NmrA family NAD(P)-binding protein</fullName>
    </submittedName>
</protein>
<evidence type="ECO:0000256" key="2">
    <source>
        <dbReference type="ARBA" id="ARBA00023002"/>
    </source>
</evidence>
<sequence>MSNPQFSQTHAILVVGAGELGGSVLAALSRRSEAGPVTVLLRPSSTPQGALLRADLTAQGIAVVEADVATASVTELSTVMRPFNTVVSCLGFAAGPGTQRKITEAALKAGVGRYLPWQFGVDYDAIGDSAPWGGGLRIGVGSRVVINESW</sequence>
<proteinExistence type="predicted"/>
<dbReference type="PANTHER" id="PTHR47706:SF6">
    <property type="entry name" value="NMRA-LIKE FAMILY PROTEIN (AFU_ORTHOLOGUE AFUA_6G00280)"/>
    <property type="match status" value="1"/>
</dbReference>
<name>A0ABM9ME11_9MYCO</name>
<dbReference type="Gene3D" id="3.40.50.720">
    <property type="entry name" value="NAD(P)-binding Rossmann-like Domain"/>
    <property type="match status" value="1"/>
</dbReference>
<dbReference type="RefSeq" id="WP_316516799.1">
    <property type="nucleotide sequence ID" value="NZ_OY726395.1"/>
</dbReference>
<dbReference type="InterPro" id="IPR051609">
    <property type="entry name" value="NmrA/Isoflavone_reductase-like"/>
</dbReference>
<dbReference type="InterPro" id="IPR036291">
    <property type="entry name" value="NAD(P)-bd_dom_sf"/>
</dbReference>
<keyword evidence="5" id="KW-1185">Reference proteome</keyword>
<dbReference type="SUPFAM" id="SSF51735">
    <property type="entry name" value="NAD(P)-binding Rossmann-fold domains"/>
    <property type="match status" value="1"/>
</dbReference>
<dbReference type="EMBL" id="OY726395">
    <property type="protein sequence ID" value="CAJ1582867.1"/>
    <property type="molecule type" value="Genomic_DNA"/>
</dbReference>
<gene>
    <name evidence="4" type="ORF">MU0050_002319</name>
</gene>
<organism evidence="4 5">
    <name type="scientific">[Mycobacterium] wendilense</name>
    <dbReference type="NCBI Taxonomy" id="3064284"/>
    <lineage>
        <taxon>Bacteria</taxon>
        <taxon>Bacillati</taxon>
        <taxon>Actinomycetota</taxon>
        <taxon>Actinomycetes</taxon>
        <taxon>Mycobacteriales</taxon>
        <taxon>Mycobacteriaceae</taxon>
        <taxon>Mycolicibacter</taxon>
    </lineage>
</organism>
<dbReference type="InterPro" id="IPR008030">
    <property type="entry name" value="NmrA-like"/>
</dbReference>
<evidence type="ECO:0000313" key="4">
    <source>
        <dbReference type="EMBL" id="CAJ1582867.1"/>
    </source>
</evidence>
<keyword evidence="2" id="KW-0560">Oxidoreductase</keyword>
<dbReference type="PANTHER" id="PTHR47706">
    <property type="entry name" value="NMRA-LIKE FAMILY PROTEIN"/>
    <property type="match status" value="1"/>
</dbReference>
<accession>A0ABM9ME11</accession>
<evidence type="ECO:0000259" key="3">
    <source>
        <dbReference type="Pfam" id="PF05368"/>
    </source>
</evidence>
<reference evidence="4 5" key="1">
    <citation type="submission" date="2023-08" db="EMBL/GenBank/DDBJ databases">
        <authorList>
            <person name="Folkvardsen B D."/>
            <person name="Norman A."/>
        </authorList>
    </citation>
    <scope>NUCLEOTIDE SEQUENCE [LARGE SCALE GENOMIC DNA]</scope>
    <source>
        <strain evidence="4 5">Mu0050</strain>
    </source>
</reference>
<evidence type="ECO:0000313" key="5">
    <source>
        <dbReference type="Proteomes" id="UP001190466"/>
    </source>
</evidence>
<evidence type="ECO:0000256" key="1">
    <source>
        <dbReference type="ARBA" id="ARBA00022857"/>
    </source>
</evidence>